<keyword evidence="1" id="KW-0732">Signal</keyword>
<feature type="chain" id="PRO_5021227573" evidence="1">
    <location>
        <begin position="22"/>
        <end position="76"/>
    </location>
</feature>
<comment type="caution">
    <text evidence="2">The sequence shown here is derived from an EMBL/GenBank/DDBJ whole genome shotgun (WGS) entry which is preliminary data.</text>
</comment>
<feature type="signal peptide" evidence="1">
    <location>
        <begin position="1"/>
        <end position="21"/>
    </location>
</feature>
<evidence type="ECO:0000313" key="3">
    <source>
        <dbReference type="Proteomes" id="UP000297910"/>
    </source>
</evidence>
<dbReference type="EMBL" id="PQXI01000259">
    <property type="protein sequence ID" value="TGO20865.1"/>
    <property type="molecule type" value="Genomic_DNA"/>
</dbReference>
<protein>
    <submittedName>
        <fullName evidence="2">Uncharacterized protein</fullName>
    </submittedName>
</protein>
<dbReference type="Proteomes" id="UP000297910">
    <property type="component" value="Unassembled WGS sequence"/>
</dbReference>
<evidence type="ECO:0000256" key="1">
    <source>
        <dbReference type="SAM" id="SignalP"/>
    </source>
</evidence>
<keyword evidence="3" id="KW-1185">Reference proteome</keyword>
<name>A0A4Z1F8G9_9HELO</name>
<gene>
    <name evidence="2" type="ORF">BPAE_0260g00080</name>
</gene>
<evidence type="ECO:0000313" key="2">
    <source>
        <dbReference type="EMBL" id="TGO20865.1"/>
    </source>
</evidence>
<organism evidence="2 3">
    <name type="scientific">Botrytis paeoniae</name>
    <dbReference type="NCBI Taxonomy" id="278948"/>
    <lineage>
        <taxon>Eukaryota</taxon>
        <taxon>Fungi</taxon>
        <taxon>Dikarya</taxon>
        <taxon>Ascomycota</taxon>
        <taxon>Pezizomycotina</taxon>
        <taxon>Leotiomycetes</taxon>
        <taxon>Helotiales</taxon>
        <taxon>Sclerotiniaceae</taxon>
        <taxon>Botrytis</taxon>
    </lineage>
</organism>
<proteinExistence type="predicted"/>
<accession>A0A4Z1F8G9</accession>
<reference evidence="2 3" key="1">
    <citation type="submission" date="2017-12" db="EMBL/GenBank/DDBJ databases">
        <title>Comparative genomics of Botrytis spp.</title>
        <authorList>
            <person name="Valero-Jimenez C.A."/>
            <person name="Tapia P."/>
            <person name="Veloso J."/>
            <person name="Silva-Moreno E."/>
            <person name="Staats M."/>
            <person name="Valdes J.H."/>
            <person name="Van Kan J.A.L."/>
        </authorList>
    </citation>
    <scope>NUCLEOTIDE SEQUENCE [LARGE SCALE GENOMIC DNA]</scope>
    <source>
        <strain evidence="2 3">Bp0003</strain>
    </source>
</reference>
<sequence length="76" mass="8534">MVPSSLRSSLSLSLILSLSLSRQIEDSKRSVQYETRRFVAKLELELELELGGKISRPLNSDTLDEELALGEDVQSR</sequence>
<dbReference type="AlphaFoldDB" id="A0A4Z1F8G9"/>